<keyword evidence="1" id="KW-0812">Transmembrane</keyword>
<evidence type="ECO:0000256" key="1">
    <source>
        <dbReference type="SAM" id="Phobius"/>
    </source>
</evidence>
<reference evidence="2" key="1">
    <citation type="journal article" date="2021" name="Proc. Natl. Acad. Sci. U.S.A.">
        <title>A Catalog of Tens of Thousands of Viruses from Human Metagenomes Reveals Hidden Associations with Chronic Diseases.</title>
        <authorList>
            <person name="Tisza M.J."/>
            <person name="Buck C.B."/>
        </authorList>
    </citation>
    <scope>NUCLEOTIDE SEQUENCE</scope>
    <source>
        <strain evidence="2">CtYsL76</strain>
    </source>
</reference>
<keyword evidence="1" id="KW-1133">Transmembrane helix</keyword>
<dbReference type="EMBL" id="BK015689">
    <property type="protein sequence ID" value="DAE20070.1"/>
    <property type="molecule type" value="Genomic_DNA"/>
</dbReference>
<keyword evidence="1" id="KW-0472">Membrane</keyword>
<organism evidence="2">
    <name type="scientific">CrAss-like virus sp. ctYsL76</name>
    <dbReference type="NCBI Taxonomy" id="2826826"/>
    <lineage>
        <taxon>Viruses</taxon>
        <taxon>Duplodnaviria</taxon>
        <taxon>Heunggongvirae</taxon>
        <taxon>Uroviricota</taxon>
        <taxon>Caudoviricetes</taxon>
        <taxon>Crassvirales</taxon>
    </lineage>
</organism>
<evidence type="ECO:0000313" key="2">
    <source>
        <dbReference type="EMBL" id="DAE20070.1"/>
    </source>
</evidence>
<sequence>MTLNRHLLGLSFVLMIFSDSPLVIYISSPIRVPSCRVCSPVL</sequence>
<accession>A0A8S5QLD4</accession>
<proteinExistence type="predicted"/>
<protein>
    <submittedName>
        <fullName evidence="2">Uncharacterized protein</fullName>
    </submittedName>
</protein>
<name>A0A8S5QLD4_9CAUD</name>
<feature type="transmembrane region" description="Helical" evidence="1">
    <location>
        <begin position="6"/>
        <end position="26"/>
    </location>
</feature>